<keyword evidence="3" id="KW-1185">Reference proteome</keyword>
<dbReference type="PROSITE" id="PS51257">
    <property type="entry name" value="PROKAR_LIPOPROTEIN"/>
    <property type="match status" value="1"/>
</dbReference>
<organism evidence="2 3">
    <name type="scientific">Tautonia plasticadhaerens</name>
    <dbReference type="NCBI Taxonomy" id="2527974"/>
    <lineage>
        <taxon>Bacteria</taxon>
        <taxon>Pseudomonadati</taxon>
        <taxon>Planctomycetota</taxon>
        <taxon>Planctomycetia</taxon>
        <taxon>Isosphaerales</taxon>
        <taxon>Isosphaeraceae</taxon>
        <taxon>Tautonia</taxon>
    </lineage>
</organism>
<name>A0A518GYB4_9BACT</name>
<dbReference type="RefSeq" id="WP_145267946.1">
    <property type="nucleotide sequence ID" value="NZ_CP036426.1"/>
</dbReference>
<feature type="compositionally biased region" description="Low complexity" evidence="1">
    <location>
        <begin position="79"/>
        <end position="91"/>
    </location>
</feature>
<evidence type="ECO:0000313" key="2">
    <source>
        <dbReference type="EMBL" id="QDV33591.1"/>
    </source>
</evidence>
<protein>
    <submittedName>
        <fullName evidence="2">Uncharacterized protein</fullName>
    </submittedName>
</protein>
<dbReference type="KEGG" id="tpla:ElP_14650"/>
<reference evidence="2 3" key="1">
    <citation type="submission" date="2019-02" db="EMBL/GenBank/DDBJ databases">
        <title>Deep-cultivation of Planctomycetes and their phenomic and genomic characterization uncovers novel biology.</title>
        <authorList>
            <person name="Wiegand S."/>
            <person name="Jogler M."/>
            <person name="Boedeker C."/>
            <person name="Pinto D."/>
            <person name="Vollmers J."/>
            <person name="Rivas-Marin E."/>
            <person name="Kohn T."/>
            <person name="Peeters S.H."/>
            <person name="Heuer A."/>
            <person name="Rast P."/>
            <person name="Oberbeckmann S."/>
            <person name="Bunk B."/>
            <person name="Jeske O."/>
            <person name="Meyerdierks A."/>
            <person name="Storesund J.E."/>
            <person name="Kallscheuer N."/>
            <person name="Luecker S."/>
            <person name="Lage O.M."/>
            <person name="Pohl T."/>
            <person name="Merkel B.J."/>
            <person name="Hornburger P."/>
            <person name="Mueller R.-W."/>
            <person name="Bruemmer F."/>
            <person name="Labrenz M."/>
            <person name="Spormann A.M."/>
            <person name="Op den Camp H."/>
            <person name="Overmann J."/>
            <person name="Amann R."/>
            <person name="Jetten M.S.M."/>
            <person name="Mascher T."/>
            <person name="Medema M.H."/>
            <person name="Devos D.P."/>
            <person name="Kaster A.-K."/>
            <person name="Ovreas L."/>
            <person name="Rohde M."/>
            <person name="Galperin M.Y."/>
            <person name="Jogler C."/>
        </authorList>
    </citation>
    <scope>NUCLEOTIDE SEQUENCE [LARGE SCALE GENOMIC DNA]</scope>
    <source>
        <strain evidence="2 3">ElP</strain>
    </source>
</reference>
<dbReference type="EMBL" id="CP036426">
    <property type="protein sequence ID" value="QDV33591.1"/>
    <property type="molecule type" value="Genomic_DNA"/>
</dbReference>
<dbReference type="AlphaFoldDB" id="A0A518GYB4"/>
<evidence type="ECO:0000313" key="3">
    <source>
        <dbReference type="Proteomes" id="UP000317835"/>
    </source>
</evidence>
<dbReference type="Proteomes" id="UP000317835">
    <property type="component" value="Chromosome"/>
</dbReference>
<feature type="region of interest" description="Disordered" evidence="1">
    <location>
        <begin position="34"/>
        <end position="125"/>
    </location>
</feature>
<gene>
    <name evidence="2" type="ORF">ElP_14650</name>
</gene>
<evidence type="ECO:0000256" key="1">
    <source>
        <dbReference type="SAM" id="MobiDB-lite"/>
    </source>
</evidence>
<sequence>MRNGGRLFARPRRSAGWLVVVAVGLAAVGCAQKRQGLLGGTPSTARPKSPGLFSARPEPGLRVRAPFTDVDLMGRGDEGSAAGEESGAVAGLPEEDTRLSSKSPRVGLFRDSSSGRSLDVELPVD</sequence>
<accession>A0A518GYB4</accession>
<proteinExistence type="predicted"/>